<dbReference type="EMBL" id="CAJVPQ010000648">
    <property type="protein sequence ID" value="CAG8499528.1"/>
    <property type="molecule type" value="Genomic_DNA"/>
</dbReference>
<dbReference type="Pfam" id="PF12756">
    <property type="entry name" value="zf-C2H2_2"/>
    <property type="match status" value="2"/>
</dbReference>
<dbReference type="PROSITE" id="PS50157">
    <property type="entry name" value="ZINC_FINGER_C2H2_2"/>
    <property type="match status" value="1"/>
</dbReference>
<dbReference type="OrthoDB" id="7848332at2759"/>
<dbReference type="Proteomes" id="UP000789570">
    <property type="component" value="Unassembled WGS sequence"/>
</dbReference>
<evidence type="ECO:0000256" key="3">
    <source>
        <dbReference type="ARBA" id="ARBA00022833"/>
    </source>
</evidence>
<protein>
    <submittedName>
        <fullName evidence="7">5298_t:CDS:1</fullName>
    </submittedName>
</protein>
<dbReference type="PANTHER" id="PTHR13267:SF3">
    <property type="entry name" value="ZINC FINGER PROTEIN 277"/>
    <property type="match status" value="1"/>
</dbReference>
<dbReference type="PROSITE" id="PS00028">
    <property type="entry name" value="ZINC_FINGER_C2H2_1"/>
    <property type="match status" value="1"/>
</dbReference>
<evidence type="ECO:0000256" key="4">
    <source>
        <dbReference type="ARBA" id="ARBA00034119"/>
    </source>
</evidence>
<keyword evidence="1" id="KW-0479">Metal-binding</keyword>
<dbReference type="PANTHER" id="PTHR13267">
    <property type="entry name" value="ZINC FINGER PROTEIN 277"/>
    <property type="match status" value="1"/>
</dbReference>
<comment type="similarity">
    <text evidence="4">Belongs to the ZNF277 family.</text>
</comment>
<feature type="domain" description="C2H2-type" evidence="6">
    <location>
        <begin position="372"/>
        <end position="396"/>
    </location>
</feature>
<gene>
    <name evidence="7" type="ORF">FCALED_LOCUS3631</name>
</gene>
<name>A0A9N8ZL94_9GLOM</name>
<evidence type="ECO:0000256" key="5">
    <source>
        <dbReference type="PROSITE-ProRule" id="PRU00042"/>
    </source>
</evidence>
<sequence>MQSVRRLFTLTLKAAYVKEKGLVGQVVIGHRCYVISEAKTSKSDSGECASPQGGFHNLNYHSIPALPVRNFSEINKFIYEKLKLIQQLVSSSKKGSLFVMTEGHWTSVTNSRHGNSHNNSSLGTRGGRTRLAYKTNVHNGNSTHPSNKVTNKSSRYKNNANYNAYNFPPNVDYEQELDLSHDENENYSSDDSLGQGILSLKPFYIELSIKCPFENCRNESLFDSTNLIDHLKELHKLRFVNLHHVYLILESYLNIWAKRIKDDDVVQQLETEIDNEGNKVYVIDPDHLPEDKTLREKLHLDKLNEVLQIQAYERNNDAKSGRKCLFCKNICENRAILFRHMFTEHNFNIGLPDNLVNVNKFLTILEDKLNGLQCLYCEKIFTTPAVLRKHMRKKKHFKINARNKIYDKFYVINYLEPGKNWETFENERYESDEEPYRDDPWDDWNDEEYQQTKCLYCTNVSSTTKECLNHMISIHKFDLWEIKNNMDFYQTIILINYLRYKVKNHTCMACSTTYENSNDLLDHMNDENCFTKVPSLNNDFWKDPK</sequence>
<dbReference type="SMART" id="SM00355">
    <property type="entry name" value="ZnF_C2H2"/>
    <property type="match status" value="5"/>
</dbReference>
<keyword evidence="2 5" id="KW-0863">Zinc-finger</keyword>
<organism evidence="7 8">
    <name type="scientific">Funneliformis caledonium</name>
    <dbReference type="NCBI Taxonomy" id="1117310"/>
    <lineage>
        <taxon>Eukaryota</taxon>
        <taxon>Fungi</taxon>
        <taxon>Fungi incertae sedis</taxon>
        <taxon>Mucoromycota</taxon>
        <taxon>Glomeromycotina</taxon>
        <taxon>Glomeromycetes</taxon>
        <taxon>Glomerales</taxon>
        <taxon>Glomeraceae</taxon>
        <taxon>Funneliformis</taxon>
    </lineage>
</organism>
<evidence type="ECO:0000313" key="7">
    <source>
        <dbReference type="EMBL" id="CAG8499528.1"/>
    </source>
</evidence>
<reference evidence="7" key="1">
    <citation type="submission" date="2021-06" db="EMBL/GenBank/DDBJ databases">
        <authorList>
            <person name="Kallberg Y."/>
            <person name="Tangrot J."/>
            <person name="Rosling A."/>
        </authorList>
    </citation>
    <scope>NUCLEOTIDE SEQUENCE</scope>
    <source>
        <strain evidence="7">UK204</strain>
    </source>
</reference>
<evidence type="ECO:0000313" key="8">
    <source>
        <dbReference type="Proteomes" id="UP000789570"/>
    </source>
</evidence>
<accession>A0A9N8ZL94</accession>
<dbReference type="InterPro" id="IPR041661">
    <property type="entry name" value="ZN622/Rei1/Reh1_Znf-C2H2"/>
</dbReference>
<evidence type="ECO:0000256" key="2">
    <source>
        <dbReference type="ARBA" id="ARBA00022771"/>
    </source>
</evidence>
<evidence type="ECO:0000256" key="1">
    <source>
        <dbReference type="ARBA" id="ARBA00022723"/>
    </source>
</evidence>
<dbReference type="InterPro" id="IPR036236">
    <property type="entry name" value="Znf_C2H2_sf"/>
</dbReference>
<proteinExistence type="inferred from homology"/>
<dbReference type="SUPFAM" id="SSF57667">
    <property type="entry name" value="beta-beta-alpha zinc fingers"/>
    <property type="match status" value="2"/>
</dbReference>
<comment type="caution">
    <text evidence="7">The sequence shown here is derived from an EMBL/GenBank/DDBJ whole genome shotgun (WGS) entry which is preliminary data.</text>
</comment>
<dbReference type="InterPro" id="IPR040048">
    <property type="entry name" value="ZNF277"/>
</dbReference>
<dbReference type="InterPro" id="IPR013087">
    <property type="entry name" value="Znf_C2H2_type"/>
</dbReference>
<dbReference type="Gene3D" id="3.30.160.60">
    <property type="entry name" value="Classic Zinc Finger"/>
    <property type="match status" value="1"/>
</dbReference>
<evidence type="ECO:0000259" key="6">
    <source>
        <dbReference type="PROSITE" id="PS50157"/>
    </source>
</evidence>
<dbReference type="GO" id="GO:0008270">
    <property type="term" value="F:zinc ion binding"/>
    <property type="evidence" value="ECO:0007669"/>
    <property type="project" value="UniProtKB-KW"/>
</dbReference>
<keyword evidence="3" id="KW-0862">Zinc</keyword>
<dbReference type="AlphaFoldDB" id="A0A9N8ZL94"/>
<keyword evidence="8" id="KW-1185">Reference proteome</keyword>